<evidence type="ECO:0000256" key="6">
    <source>
        <dbReference type="ARBA" id="ARBA00023136"/>
    </source>
</evidence>
<comment type="similarity">
    <text evidence="2">Belongs to the cation diffusion facilitator (CDF) transporter (TC 2.A.4) family. SLC30A subfamily.</text>
</comment>
<feature type="transmembrane region" description="Helical" evidence="7">
    <location>
        <begin position="52"/>
        <end position="73"/>
    </location>
</feature>
<keyword evidence="4" id="KW-0862">Zinc</keyword>
<name>A0A3M7SIR6_BRAPC</name>
<feature type="transmembrane region" description="Helical" evidence="7">
    <location>
        <begin position="20"/>
        <end position="43"/>
    </location>
</feature>
<proteinExistence type="inferred from homology"/>
<dbReference type="PANTHER" id="PTHR45820:SF4">
    <property type="entry name" value="ZINC TRANSPORTER 63C, ISOFORM F"/>
    <property type="match status" value="1"/>
</dbReference>
<keyword evidence="6 7" id="KW-0472">Membrane</keyword>
<gene>
    <name evidence="9" type="ORF">BpHYR1_024047</name>
</gene>
<dbReference type="GO" id="GO:0005385">
    <property type="term" value="F:zinc ion transmembrane transporter activity"/>
    <property type="evidence" value="ECO:0007669"/>
    <property type="project" value="TreeGrafter"/>
</dbReference>
<dbReference type="OrthoDB" id="29444at2759"/>
<dbReference type="Gene3D" id="1.20.1510.10">
    <property type="entry name" value="Cation efflux protein transmembrane domain"/>
    <property type="match status" value="1"/>
</dbReference>
<protein>
    <submittedName>
        <fullName evidence="9">Zinc transporter 1</fullName>
    </submittedName>
</protein>
<organism evidence="9 10">
    <name type="scientific">Brachionus plicatilis</name>
    <name type="common">Marine rotifer</name>
    <name type="synonym">Brachionus muelleri</name>
    <dbReference type="NCBI Taxonomy" id="10195"/>
    <lineage>
        <taxon>Eukaryota</taxon>
        <taxon>Metazoa</taxon>
        <taxon>Spiralia</taxon>
        <taxon>Gnathifera</taxon>
        <taxon>Rotifera</taxon>
        <taxon>Eurotatoria</taxon>
        <taxon>Monogononta</taxon>
        <taxon>Pseudotrocha</taxon>
        <taxon>Ploima</taxon>
        <taxon>Brachionidae</taxon>
        <taxon>Brachionus</taxon>
    </lineage>
</organism>
<dbReference type="InterPro" id="IPR002524">
    <property type="entry name" value="Cation_efflux"/>
</dbReference>
<evidence type="ECO:0000256" key="7">
    <source>
        <dbReference type="SAM" id="Phobius"/>
    </source>
</evidence>
<evidence type="ECO:0000313" key="9">
    <source>
        <dbReference type="EMBL" id="RNA35602.1"/>
    </source>
</evidence>
<dbReference type="GO" id="GO:0016020">
    <property type="term" value="C:membrane"/>
    <property type="evidence" value="ECO:0007669"/>
    <property type="project" value="UniProtKB-SubCell"/>
</dbReference>
<dbReference type="GO" id="GO:0006882">
    <property type="term" value="P:intracellular zinc ion homeostasis"/>
    <property type="evidence" value="ECO:0007669"/>
    <property type="project" value="TreeGrafter"/>
</dbReference>
<keyword evidence="5 7" id="KW-1133">Transmembrane helix</keyword>
<evidence type="ECO:0000256" key="2">
    <source>
        <dbReference type="ARBA" id="ARBA00008873"/>
    </source>
</evidence>
<feature type="domain" description="Cation efflux protein transmembrane" evidence="8">
    <location>
        <begin position="29"/>
        <end position="125"/>
    </location>
</feature>
<evidence type="ECO:0000313" key="10">
    <source>
        <dbReference type="Proteomes" id="UP000276133"/>
    </source>
</evidence>
<dbReference type="NCBIfam" id="TIGR01297">
    <property type="entry name" value="CDF"/>
    <property type="match status" value="1"/>
</dbReference>
<feature type="non-terminal residue" evidence="9">
    <location>
        <position position="128"/>
    </location>
</feature>
<dbReference type="AlphaFoldDB" id="A0A3M7SIR6"/>
<dbReference type="PANTHER" id="PTHR45820">
    <property type="entry name" value="FI23527P1"/>
    <property type="match status" value="1"/>
</dbReference>
<evidence type="ECO:0000256" key="1">
    <source>
        <dbReference type="ARBA" id="ARBA00004141"/>
    </source>
</evidence>
<dbReference type="EMBL" id="REGN01001311">
    <property type="protein sequence ID" value="RNA35602.1"/>
    <property type="molecule type" value="Genomic_DNA"/>
</dbReference>
<dbReference type="InterPro" id="IPR027469">
    <property type="entry name" value="Cation_efflux_TMD_sf"/>
</dbReference>
<feature type="transmembrane region" description="Helical" evidence="7">
    <location>
        <begin position="93"/>
        <end position="112"/>
    </location>
</feature>
<dbReference type="InterPro" id="IPR058533">
    <property type="entry name" value="Cation_efflux_TM"/>
</dbReference>
<accession>A0A3M7SIR6</accession>
<evidence type="ECO:0000256" key="4">
    <source>
        <dbReference type="ARBA" id="ARBA00022833"/>
    </source>
</evidence>
<evidence type="ECO:0000256" key="3">
    <source>
        <dbReference type="ARBA" id="ARBA00022692"/>
    </source>
</evidence>
<reference evidence="9 10" key="1">
    <citation type="journal article" date="2018" name="Sci. Rep.">
        <title>Genomic signatures of local adaptation to the degree of environmental predictability in rotifers.</title>
        <authorList>
            <person name="Franch-Gras L."/>
            <person name="Hahn C."/>
            <person name="Garcia-Roger E.M."/>
            <person name="Carmona M.J."/>
            <person name="Serra M."/>
            <person name="Gomez A."/>
        </authorList>
    </citation>
    <scope>NUCLEOTIDE SEQUENCE [LARGE SCALE GENOMIC DNA]</scope>
    <source>
        <strain evidence="9">HYR1</strain>
    </source>
</reference>
<comment type="subcellular location">
    <subcellularLocation>
        <location evidence="1">Membrane</location>
        <topology evidence="1">Multi-pass membrane protein</topology>
    </subcellularLocation>
</comment>
<keyword evidence="3 7" id="KW-0812">Transmembrane</keyword>
<dbReference type="Proteomes" id="UP000276133">
    <property type="component" value="Unassembled WGS sequence"/>
</dbReference>
<evidence type="ECO:0000259" key="8">
    <source>
        <dbReference type="Pfam" id="PF01545"/>
    </source>
</evidence>
<evidence type="ECO:0000256" key="5">
    <source>
        <dbReference type="ARBA" id="ARBA00022989"/>
    </source>
</evidence>
<keyword evidence="10" id="KW-1185">Reference proteome</keyword>
<dbReference type="Pfam" id="PF01545">
    <property type="entry name" value="Cation_efflux"/>
    <property type="match status" value="1"/>
</dbReference>
<sequence length="128" mass="14160">MDSPIKKTNHEHSHGINLKVGRVGALATMITLNLSFFLVELVIGNISKSNSLVADSFHMLSDLVSFVVALVAIKISHLTNPERNTYGWVRAEVLGSLINAVFLLSLCLSIVIESIKRFFEPQNLEQIN</sequence>
<comment type="caution">
    <text evidence="9">The sequence shown here is derived from an EMBL/GenBank/DDBJ whole genome shotgun (WGS) entry which is preliminary data.</text>
</comment>
<dbReference type="GO" id="GO:0010312">
    <property type="term" value="P:detoxification of zinc ion"/>
    <property type="evidence" value="ECO:0007669"/>
    <property type="project" value="TreeGrafter"/>
</dbReference>
<dbReference type="SUPFAM" id="SSF161111">
    <property type="entry name" value="Cation efflux protein transmembrane domain-like"/>
    <property type="match status" value="1"/>
</dbReference>